<dbReference type="AlphaFoldDB" id="A0AAN6C5H8"/>
<sequence length="364" mass="40013">MTGGKKEGSTNPSAVRIRDNQRRSRARHKEYVEGLQKKLQDYERRGVEATLEMQQAARSVAVENSRLKILLGYHGVTNDDVEKFLQSFPDQSVSDAAKATISQSTAGQPPIALAPKMPLQPLSRAPSDSPRTLPLPHIQQETSTSTRDVVDAVVGIKRDSRKAGLDGRPKLPLPIEQRQPLLQPRPQLPMLPALPSLVLGQGRPEPPPLDKLSVLATASVHQEPDSNKHRRSHSNADSLRVPSPSIIGQSSPASSHTTPTSRLTQFMKKLLLQTSAENAATKLGHIGEASGEWGSGQQGQLIERNEEATLPRLVNVCPIQSGHELSWQRSAASFNSEMEPWRRHTKPMLAALLDSMEVEHKRKI</sequence>
<dbReference type="Proteomes" id="UP000537989">
    <property type="component" value="Unassembled WGS sequence"/>
</dbReference>
<gene>
    <name evidence="2" type="ORF">FAUST_3050</name>
</gene>
<feature type="region of interest" description="Disordered" evidence="1">
    <location>
        <begin position="220"/>
        <end position="261"/>
    </location>
</feature>
<dbReference type="PANTHER" id="PTHR42070:SF1">
    <property type="entry name" value="FILAMENT ASSOCIATED PROTEIN, PUTATIVE (AFU_ORTHOLOGUE AFUA_8G06630)-RELATED"/>
    <property type="match status" value="1"/>
</dbReference>
<evidence type="ECO:0000313" key="2">
    <source>
        <dbReference type="EMBL" id="KAF5242977.1"/>
    </source>
</evidence>
<dbReference type="PANTHER" id="PTHR42070">
    <property type="entry name" value="FILAMENT ASSOCIATED PROTEIN, PUTATIVE (AFU_ORTHOLOGUE AFUA_8G06630)-RELATED"/>
    <property type="match status" value="1"/>
</dbReference>
<feature type="region of interest" description="Disordered" evidence="1">
    <location>
        <begin position="1"/>
        <end position="30"/>
    </location>
</feature>
<dbReference type="CDD" id="cd14688">
    <property type="entry name" value="bZIP_YAP"/>
    <property type="match status" value="1"/>
</dbReference>
<comment type="caution">
    <text evidence="2">The sequence shown here is derived from an EMBL/GenBank/DDBJ whole genome shotgun (WGS) entry which is preliminary data.</text>
</comment>
<protein>
    <recommendedName>
        <fullName evidence="4">BZIP domain-containing protein</fullName>
    </recommendedName>
</protein>
<proteinExistence type="predicted"/>
<evidence type="ECO:0008006" key="4">
    <source>
        <dbReference type="Google" id="ProtNLM"/>
    </source>
</evidence>
<feature type="compositionally biased region" description="Low complexity" evidence="1">
    <location>
        <begin position="250"/>
        <end position="261"/>
    </location>
</feature>
<evidence type="ECO:0000313" key="3">
    <source>
        <dbReference type="Proteomes" id="UP000537989"/>
    </source>
</evidence>
<evidence type="ECO:0000256" key="1">
    <source>
        <dbReference type="SAM" id="MobiDB-lite"/>
    </source>
</evidence>
<keyword evidence="3" id="KW-1185">Reference proteome</keyword>
<name>A0AAN6C5H8_FUSAU</name>
<organism evidence="2 3">
    <name type="scientific">Fusarium austroamericanum</name>
    <dbReference type="NCBI Taxonomy" id="282268"/>
    <lineage>
        <taxon>Eukaryota</taxon>
        <taxon>Fungi</taxon>
        <taxon>Dikarya</taxon>
        <taxon>Ascomycota</taxon>
        <taxon>Pezizomycotina</taxon>
        <taxon>Sordariomycetes</taxon>
        <taxon>Hypocreomycetidae</taxon>
        <taxon>Hypocreales</taxon>
        <taxon>Nectriaceae</taxon>
        <taxon>Fusarium</taxon>
    </lineage>
</organism>
<reference evidence="2 3" key="1">
    <citation type="submission" date="2020-02" db="EMBL/GenBank/DDBJ databases">
        <title>Identification and distribution of gene clusters putatively required for synthesis of sphingolipid metabolism inhibitors in phylogenetically diverse species of the filamentous fungus Fusarium.</title>
        <authorList>
            <person name="Kim H.-S."/>
            <person name="Busman M."/>
            <person name="Brown D.W."/>
            <person name="Divon H."/>
            <person name="Uhlig S."/>
            <person name="Proctor R.H."/>
        </authorList>
    </citation>
    <scope>NUCLEOTIDE SEQUENCE [LARGE SCALE GENOMIC DNA]</scope>
    <source>
        <strain evidence="2 3">NRRL 2903</strain>
    </source>
</reference>
<feature type="region of interest" description="Disordered" evidence="1">
    <location>
        <begin position="99"/>
        <end position="147"/>
    </location>
</feature>
<accession>A0AAN6C5H8</accession>
<dbReference type="EMBL" id="JAAMOD010000067">
    <property type="protein sequence ID" value="KAF5242977.1"/>
    <property type="molecule type" value="Genomic_DNA"/>
</dbReference>